<dbReference type="GO" id="GO:0008171">
    <property type="term" value="F:O-methyltransferase activity"/>
    <property type="evidence" value="ECO:0007669"/>
    <property type="project" value="InterPro"/>
</dbReference>
<dbReference type="Proteomes" id="UP000019373">
    <property type="component" value="Unassembled WGS sequence"/>
</dbReference>
<evidence type="ECO:0000313" key="6">
    <source>
        <dbReference type="EMBL" id="ERF75876.1"/>
    </source>
</evidence>
<feature type="domain" description="O-methyltransferase C-terminal" evidence="5">
    <location>
        <begin position="228"/>
        <end position="371"/>
    </location>
</feature>
<dbReference type="PIRSF" id="PIRSF005739">
    <property type="entry name" value="O-mtase"/>
    <property type="match status" value="1"/>
</dbReference>
<proteinExistence type="predicted"/>
<dbReference type="GO" id="GO:0032259">
    <property type="term" value="P:methylation"/>
    <property type="evidence" value="ECO:0007669"/>
    <property type="project" value="UniProtKB-KW"/>
</dbReference>
<dbReference type="InterPro" id="IPR036390">
    <property type="entry name" value="WH_DNA-bd_sf"/>
</dbReference>
<dbReference type="InterPro" id="IPR036388">
    <property type="entry name" value="WH-like_DNA-bd_sf"/>
</dbReference>
<dbReference type="InterPro" id="IPR016461">
    <property type="entry name" value="COMT-like"/>
</dbReference>
<reference evidence="7" key="1">
    <citation type="journal article" date="2014" name="BMC Genomics">
        <title>Genome characteristics reveal the impact of lichenization on lichen-forming fungus Endocarpon pusillum Hedwig (Verrucariales, Ascomycota).</title>
        <authorList>
            <person name="Wang Y.-Y."/>
            <person name="Liu B."/>
            <person name="Zhang X.-Y."/>
            <person name="Zhou Q.-M."/>
            <person name="Zhang T."/>
            <person name="Li H."/>
            <person name="Yu Y.-F."/>
            <person name="Zhang X.-L."/>
            <person name="Hao X.-Y."/>
            <person name="Wang M."/>
            <person name="Wang L."/>
            <person name="Wei J.-C."/>
        </authorList>
    </citation>
    <scope>NUCLEOTIDE SEQUENCE [LARGE SCALE GENOMIC DNA]</scope>
    <source>
        <strain evidence="7">Z07020 / HMAS-L-300199</strain>
    </source>
</reference>
<dbReference type="InterPro" id="IPR001077">
    <property type="entry name" value="COMT_C"/>
</dbReference>
<dbReference type="Gene3D" id="3.40.50.150">
    <property type="entry name" value="Vaccinia Virus protein VP39"/>
    <property type="match status" value="1"/>
</dbReference>
<keyword evidence="1" id="KW-0489">Methyltransferase</keyword>
<dbReference type="RefSeq" id="XP_007786725.1">
    <property type="nucleotide sequence ID" value="XM_007788535.1"/>
</dbReference>
<dbReference type="SUPFAM" id="SSF46785">
    <property type="entry name" value="Winged helix' DNA-binding domain"/>
    <property type="match status" value="1"/>
</dbReference>
<evidence type="ECO:0000256" key="4">
    <source>
        <dbReference type="PIRSR" id="PIRSR005739-1"/>
    </source>
</evidence>
<evidence type="ECO:0000259" key="5">
    <source>
        <dbReference type="Pfam" id="PF00891"/>
    </source>
</evidence>
<dbReference type="GeneID" id="19236300"/>
<dbReference type="PANTHER" id="PTHR43712">
    <property type="entry name" value="PUTATIVE (AFU_ORTHOLOGUE AFUA_4G14580)-RELATED"/>
    <property type="match status" value="1"/>
</dbReference>
<sequence>MSSTPYDVRALLSAIDENRKNLGRDKGEARRECLAAARKLCYALETPVESILRINWAELSHHAALRTAVDLKLFEKLDSDDCSPKSSSELAEMTNSDPVLLTMGSVYEAGPDSYVSTPVSKAYIQPVYRDAIPFCMDMAIPALYNLYQFLAKTQYKNPTNPVDGPFQYGHGIQDHFFGHLQKHPERFTQFSNHMAGYRTGRASWMDEDFYPVIENLVKGASTDEDAIFLVDVGGSKGHDLKELKKKHPSLPGRLVLQDLASVLAEATELDQSIMKMEHDFFTPQPVQGARAYYLHSCLHDWPDAKAKEILANLKPGMTKGYSKLLINEYVIPDMDAHWVSTGLDMLMMAFLSSSERTEEHWRMLLESEGFKIAKIWTKEPGTESLIEAELV</sequence>
<evidence type="ECO:0000256" key="1">
    <source>
        <dbReference type="ARBA" id="ARBA00022603"/>
    </source>
</evidence>
<keyword evidence="2" id="KW-0808">Transferase</keyword>
<evidence type="ECO:0000256" key="3">
    <source>
        <dbReference type="ARBA" id="ARBA00022691"/>
    </source>
</evidence>
<dbReference type="eggNOG" id="KOG3178">
    <property type="taxonomic scope" value="Eukaryota"/>
</dbReference>
<dbReference type="PANTHER" id="PTHR43712:SF1">
    <property type="entry name" value="HYPOTHETICAL O-METHYLTRANSFERASE (EUROFUNG)-RELATED"/>
    <property type="match status" value="1"/>
</dbReference>
<dbReference type="Gene3D" id="1.10.10.10">
    <property type="entry name" value="Winged helix-like DNA-binding domain superfamily/Winged helix DNA-binding domain"/>
    <property type="match status" value="1"/>
</dbReference>
<dbReference type="OrthoDB" id="1535081at2759"/>
<evidence type="ECO:0000313" key="7">
    <source>
        <dbReference type="Proteomes" id="UP000019373"/>
    </source>
</evidence>
<accession>U1GV03</accession>
<dbReference type="OMA" id="MIRYCWS"/>
<dbReference type="InterPro" id="IPR029063">
    <property type="entry name" value="SAM-dependent_MTases_sf"/>
</dbReference>
<dbReference type="SUPFAM" id="SSF53335">
    <property type="entry name" value="S-adenosyl-L-methionine-dependent methyltransferases"/>
    <property type="match status" value="1"/>
</dbReference>
<protein>
    <recommendedName>
        <fullName evidence="5">O-methyltransferase C-terminal domain-containing protein</fullName>
    </recommendedName>
</protein>
<feature type="active site" description="Proton acceptor" evidence="4">
    <location>
        <position position="299"/>
    </location>
</feature>
<dbReference type="HOGENOM" id="CLU_005533_5_0_1"/>
<gene>
    <name evidence="6" type="ORF">EPUS_01242</name>
</gene>
<keyword evidence="3" id="KW-0949">S-adenosyl-L-methionine</keyword>
<name>U1GV03_ENDPU</name>
<dbReference type="PROSITE" id="PS51683">
    <property type="entry name" value="SAM_OMT_II"/>
    <property type="match status" value="1"/>
</dbReference>
<organism evidence="6 7">
    <name type="scientific">Endocarpon pusillum (strain Z07020 / HMAS-L-300199)</name>
    <name type="common">Lichen-forming fungus</name>
    <dbReference type="NCBI Taxonomy" id="1263415"/>
    <lineage>
        <taxon>Eukaryota</taxon>
        <taxon>Fungi</taxon>
        <taxon>Dikarya</taxon>
        <taxon>Ascomycota</taxon>
        <taxon>Pezizomycotina</taxon>
        <taxon>Eurotiomycetes</taxon>
        <taxon>Chaetothyriomycetidae</taxon>
        <taxon>Verrucariales</taxon>
        <taxon>Verrucariaceae</taxon>
        <taxon>Endocarpon</taxon>
    </lineage>
</organism>
<evidence type="ECO:0000256" key="2">
    <source>
        <dbReference type="ARBA" id="ARBA00022679"/>
    </source>
</evidence>
<dbReference type="EMBL" id="KE720795">
    <property type="protein sequence ID" value="ERF75876.1"/>
    <property type="molecule type" value="Genomic_DNA"/>
</dbReference>
<dbReference type="Pfam" id="PF00891">
    <property type="entry name" value="Methyltransf_2"/>
    <property type="match status" value="1"/>
</dbReference>
<keyword evidence="7" id="KW-1185">Reference proteome</keyword>
<dbReference type="AlphaFoldDB" id="U1GV03"/>